<evidence type="ECO:0000313" key="2">
    <source>
        <dbReference type="Proteomes" id="UP000613768"/>
    </source>
</evidence>
<organism evidence="1 2">
    <name type="scientific">Pseudomarimonas arenosa</name>
    <dbReference type="NCBI Taxonomy" id="2774145"/>
    <lineage>
        <taxon>Bacteria</taxon>
        <taxon>Pseudomonadati</taxon>
        <taxon>Pseudomonadota</taxon>
        <taxon>Gammaproteobacteria</taxon>
        <taxon>Lysobacterales</taxon>
        <taxon>Lysobacteraceae</taxon>
        <taxon>Pseudomarimonas</taxon>
    </lineage>
</organism>
<dbReference type="RefSeq" id="WP_225444386.1">
    <property type="nucleotide sequence ID" value="NZ_JACYTR010000006.1"/>
</dbReference>
<protein>
    <submittedName>
        <fullName evidence="1">Uncharacterized protein</fullName>
    </submittedName>
</protein>
<dbReference type="EMBL" id="JACYTR010000006">
    <property type="protein sequence ID" value="MBD8525088.1"/>
    <property type="molecule type" value="Genomic_DNA"/>
</dbReference>
<dbReference type="AlphaFoldDB" id="A0AAW3ZGA9"/>
<dbReference type="Proteomes" id="UP000613768">
    <property type="component" value="Unassembled WGS sequence"/>
</dbReference>
<proteinExistence type="predicted"/>
<reference evidence="1 2" key="1">
    <citation type="submission" date="2020-09" db="EMBL/GenBank/DDBJ databases">
        <title>Pseudoxanthomonas sp. CAU 1598 isolated from sand of Yaerae Beach.</title>
        <authorList>
            <person name="Kim W."/>
        </authorList>
    </citation>
    <scope>NUCLEOTIDE SEQUENCE [LARGE SCALE GENOMIC DNA]</scope>
    <source>
        <strain evidence="1 2">CAU 1598</strain>
    </source>
</reference>
<name>A0AAW3ZGA9_9GAMM</name>
<evidence type="ECO:0000313" key="1">
    <source>
        <dbReference type="EMBL" id="MBD8525088.1"/>
    </source>
</evidence>
<comment type="caution">
    <text evidence="1">The sequence shown here is derived from an EMBL/GenBank/DDBJ whole genome shotgun (WGS) entry which is preliminary data.</text>
</comment>
<gene>
    <name evidence="1" type="ORF">IFO71_04970</name>
</gene>
<sequence>MRIKLHQSTDRLSERAVLGARYQVAEMSLSSLRNLLQVIPVGQDGNIGGPASIRRLPFWLVNGYKPLLIDPAQLAPP</sequence>
<accession>A0AAW3ZGA9</accession>
<keyword evidence="2" id="KW-1185">Reference proteome</keyword>